<name>A0A8J8MRM5_9RHOB</name>
<dbReference type="CDD" id="cd03024">
    <property type="entry name" value="DsbA_FrnE"/>
    <property type="match status" value="1"/>
</dbReference>
<evidence type="ECO:0000313" key="3">
    <source>
        <dbReference type="Proteomes" id="UP000679284"/>
    </source>
</evidence>
<accession>A0A8J8MRM5</accession>
<feature type="domain" description="DSBA-like thioredoxin" evidence="1">
    <location>
        <begin position="8"/>
        <end position="207"/>
    </location>
</feature>
<evidence type="ECO:0000259" key="1">
    <source>
        <dbReference type="Pfam" id="PF01323"/>
    </source>
</evidence>
<dbReference type="AlphaFoldDB" id="A0A8J8MRM5"/>
<gene>
    <name evidence="2" type="ORF">GR316_03785</name>
</gene>
<dbReference type="KEGG" id="fap:GR316_03785"/>
<dbReference type="Gene3D" id="3.40.30.10">
    <property type="entry name" value="Glutaredoxin"/>
    <property type="match status" value="1"/>
</dbReference>
<proteinExistence type="predicted"/>
<protein>
    <submittedName>
        <fullName evidence="2">DsbA family oxidoreductase</fullName>
    </submittedName>
</protein>
<dbReference type="EMBL" id="CP047289">
    <property type="protein sequence ID" value="QUS35465.1"/>
    <property type="molecule type" value="Genomic_DNA"/>
</dbReference>
<reference evidence="2" key="1">
    <citation type="submission" date="2020-01" db="EMBL/GenBank/DDBJ databases">
        <authorList>
            <person name="Yang Y."/>
            <person name="Kwon Y.M."/>
        </authorList>
    </citation>
    <scope>NUCLEOTIDE SEQUENCE</scope>
    <source>
        <strain evidence="2">PG104</strain>
    </source>
</reference>
<dbReference type="Proteomes" id="UP000679284">
    <property type="component" value="Chromosome"/>
</dbReference>
<keyword evidence="3" id="KW-1185">Reference proteome</keyword>
<dbReference type="SUPFAM" id="SSF52833">
    <property type="entry name" value="Thioredoxin-like"/>
    <property type="match status" value="1"/>
</dbReference>
<organism evidence="2 3">
    <name type="scientific">Falsirhodobacter algicola</name>
    <dbReference type="NCBI Taxonomy" id="2692330"/>
    <lineage>
        <taxon>Bacteria</taxon>
        <taxon>Pseudomonadati</taxon>
        <taxon>Pseudomonadota</taxon>
        <taxon>Alphaproteobacteria</taxon>
        <taxon>Rhodobacterales</taxon>
        <taxon>Paracoccaceae</taxon>
        <taxon>Falsirhodobacter</taxon>
    </lineage>
</organism>
<dbReference type="Pfam" id="PF01323">
    <property type="entry name" value="DSBA"/>
    <property type="match status" value="1"/>
</dbReference>
<dbReference type="PANTHER" id="PTHR13887:SF41">
    <property type="entry name" value="THIOREDOXIN SUPERFAMILY PROTEIN"/>
    <property type="match status" value="1"/>
</dbReference>
<dbReference type="InterPro" id="IPR036249">
    <property type="entry name" value="Thioredoxin-like_sf"/>
</dbReference>
<sequence length="218" mass="24358">MRTPSVPLDIFFDPVCPWCHIGKALLDRALETRPAHPLVVTWHPFRLNPDIPPEGAERATWLEVKFGDRRTAAEAMARVQTAADQNNVVMDLGRAERVPDTIDAHRLTHWAGLEGRQSHVVDALFRAYFRDGLDIGDADVLTGIAASCGMDADMTARLLKGDADRDDLMARDLDAREKGVTAVPTFLLDRQFVLTGVQSTEMWQNVIDEIIEQLESQE</sequence>
<dbReference type="RefSeq" id="WP_211784714.1">
    <property type="nucleotide sequence ID" value="NZ_CP047289.1"/>
</dbReference>
<dbReference type="InterPro" id="IPR001853">
    <property type="entry name" value="DSBA-like_thioredoxin_dom"/>
</dbReference>
<evidence type="ECO:0000313" key="2">
    <source>
        <dbReference type="EMBL" id="QUS35465.1"/>
    </source>
</evidence>
<dbReference type="PANTHER" id="PTHR13887">
    <property type="entry name" value="GLUTATHIONE S-TRANSFERASE KAPPA"/>
    <property type="match status" value="1"/>
</dbReference>
<dbReference type="GO" id="GO:0016491">
    <property type="term" value="F:oxidoreductase activity"/>
    <property type="evidence" value="ECO:0007669"/>
    <property type="project" value="InterPro"/>
</dbReference>